<reference evidence="3" key="1">
    <citation type="journal article" date="2019" name="Int. J. Syst. Evol. Microbiol.">
        <title>The Global Catalogue of Microorganisms (GCM) 10K type strain sequencing project: providing services to taxonomists for standard genome sequencing and annotation.</title>
        <authorList>
            <consortium name="The Broad Institute Genomics Platform"/>
            <consortium name="The Broad Institute Genome Sequencing Center for Infectious Disease"/>
            <person name="Wu L."/>
            <person name="Ma J."/>
        </authorList>
    </citation>
    <scope>NUCLEOTIDE SEQUENCE [LARGE SCALE GENOMIC DNA]</scope>
    <source>
        <strain evidence="3">JCM 9371</strain>
    </source>
</reference>
<keyword evidence="1" id="KW-0812">Transmembrane</keyword>
<keyword evidence="1" id="KW-0472">Membrane</keyword>
<evidence type="ECO:0000313" key="2">
    <source>
        <dbReference type="EMBL" id="MFD0691969.1"/>
    </source>
</evidence>
<gene>
    <name evidence="2" type="ORF">ACFQZM_46295</name>
</gene>
<keyword evidence="3" id="KW-1185">Reference proteome</keyword>
<feature type="transmembrane region" description="Helical" evidence="1">
    <location>
        <begin position="183"/>
        <end position="203"/>
    </location>
</feature>
<dbReference type="Proteomes" id="UP001597063">
    <property type="component" value="Unassembled WGS sequence"/>
</dbReference>
<organism evidence="2 3">
    <name type="scientific">Actinomadura fibrosa</name>
    <dbReference type="NCBI Taxonomy" id="111802"/>
    <lineage>
        <taxon>Bacteria</taxon>
        <taxon>Bacillati</taxon>
        <taxon>Actinomycetota</taxon>
        <taxon>Actinomycetes</taxon>
        <taxon>Streptosporangiales</taxon>
        <taxon>Thermomonosporaceae</taxon>
        <taxon>Actinomadura</taxon>
    </lineage>
</organism>
<evidence type="ECO:0000256" key="1">
    <source>
        <dbReference type="SAM" id="Phobius"/>
    </source>
</evidence>
<comment type="caution">
    <text evidence="2">The sequence shown here is derived from an EMBL/GenBank/DDBJ whole genome shotgun (WGS) entry which is preliminary data.</text>
</comment>
<protein>
    <submittedName>
        <fullName evidence="2">ABC transporter permease</fullName>
    </submittedName>
</protein>
<dbReference type="RefSeq" id="WP_131758641.1">
    <property type="nucleotide sequence ID" value="NZ_CAACUY010000056.1"/>
</dbReference>
<evidence type="ECO:0000313" key="3">
    <source>
        <dbReference type="Proteomes" id="UP001597063"/>
    </source>
</evidence>
<feature type="transmembrane region" description="Helical" evidence="1">
    <location>
        <begin position="215"/>
        <end position="235"/>
    </location>
</feature>
<feature type="transmembrane region" description="Helical" evidence="1">
    <location>
        <begin position="297"/>
        <end position="317"/>
    </location>
</feature>
<proteinExistence type="predicted"/>
<name>A0ABW2Y2Q8_9ACTN</name>
<dbReference type="EMBL" id="JBHTGP010000034">
    <property type="protein sequence ID" value="MFD0691969.1"/>
    <property type="molecule type" value="Genomic_DNA"/>
</dbReference>
<feature type="transmembrane region" description="Helical" evidence="1">
    <location>
        <begin position="150"/>
        <end position="171"/>
    </location>
</feature>
<feature type="transmembrane region" description="Helical" evidence="1">
    <location>
        <begin position="247"/>
        <end position="265"/>
    </location>
</feature>
<keyword evidence="1" id="KW-1133">Transmembrane helix</keyword>
<sequence>MKPREKSFRESPFLPAVVLLVILTAAAGLFAGSYCYAMANPAPRHVPVAVTGQGESSALVKAMDANLDTTLAVHRYATYAKARAAIEQQRAFAVLNLQGARAELDVAAAAGASVARLLIQAAPAAGRQAGVPLTVRDIKPLQTSDPQGLAIFYISLASVIIGFVGAIQLSVHARALNAGERIAFTAAYAVCGGFAICAIVDWVLGVLDLPFYESWTIAALTMFTSGMVFTMFNTLVGRWAMIPTWGLMVLIGNPSSGGAVSWPLLPSPLGLIGRWLPPGASVNAQHTAIYFGDHQHAAPFATLAAWSLAATTVFLIWRHRHPGGRPTGGAHAAH</sequence>
<accession>A0ABW2Y2Q8</accession>